<reference evidence="10" key="1">
    <citation type="submission" date="2023-12" db="EMBL/GenBank/DDBJ databases">
        <title>Novel isolates from deep terrestrial aquifers shed light on the physiology and ecology of the class Limnochordia.</title>
        <authorList>
            <person name="Karnachuk O.V."/>
            <person name="Lukina A.P."/>
            <person name="Avakyan M.R."/>
            <person name="Kadnikov V."/>
            <person name="Begmatov S."/>
            <person name="Beletsky A.V."/>
            <person name="Mardanov A.V."/>
            <person name="Ravin N.V."/>
        </authorList>
    </citation>
    <scope>NUCLEOTIDE SEQUENCE [LARGE SCALE GENOMIC DNA]</scope>
    <source>
        <strain evidence="10">LN</strain>
    </source>
</reference>
<keyword evidence="7 8" id="KW-0472">Membrane</keyword>
<evidence type="ECO:0000256" key="1">
    <source>
        <dbReference type="ARBA" id="ARBA00004651"/>
    </source>
</evidence>
<name>A0ABZ1BS04_9FIRM</name>
<feature type="transmembrane region" description="Helical" evidence="8">
    <location>
        <begin position="30"/>
        <end position="50"/>
    </location>
</feature>
<evidence type="ECO:0000256" key="2">
    <source>
        <dbReference type="ARBA" id="ARBA00006433"/>
    </source>
</evidence>
<proteinExistence type="inferred from homology"/>
<evidence type="ECO:0000256" key="4">
    <source>
        <dbReference type="ARBA" id="ARBA00022692"/>
    </source>
</evidence>
<dbReference type="EMBL" id="CP141614">
    <property type="protein sequence ID" value="WRP15529.1"/>
    <property type="molecule type" value="Genomic_DNA"/>
</dbReference>
<evidence type="ECO:0000313" key="10">
    <source>
        <dbReference type="Proteomes" id="UP001333102"/>
    </source>
</evidence>
<evidence type="ECO:0000256" key="6">
    <source>
        <dbReference type="ARBA" id="ARBA00022989"/>
    </source>
</evidence>
<keyword evidence="4 8" id="KW-0812">Transmembrane</keyword>
<organism evidence="9 10">
    <name type="scientific">Geochorda subterranea</name>
    <dbReference type="NCBI Taxonomy" id="3109564"/>
    <lineage>
        <taxon>Bacteria</taxon>
        <taxon>Bacillati</taxon>
        <taxon>Bacillota</taxon>
        <taxon>Limnochordia</taxon>
        <taxon>Limnochordales</taxon>
        <taxon>Geochordaceae</taxon>
        <taxon>Geochorda</taxon>
    </lineage>
</organism>
<dbReference type="Pfam" id="PF02040">
    <property type="entry name" value="ArsB"/>
    <property type="match status" value="1"/>
</dbReference>
<evidence type="ECO:0000256" key="8">
    <source>
        <dbReference type="SAM" id="Phobius"/>
    </source>
</evidence>
<dbReference type="PRINTS" id="PR00758">
    <property type="entry name" value="ARSENICPUMP"/>
</dbReference>
<feature type="transmembrane region" description="Helical" evidence="8">
    <location>
        <begin position="386"/>
        <end position="413"/>
    </location>
</feature>
<evidence type="ECO:0000256" key="3">
    <source>
        <dbReference type="ARBA" id="ARBA00022475"/>
    </source>
</evidence>
<feature type="transmembrane region" description="Helical" evidence="8">
    <location>
        <begin position="7"/>
        <end position="24"/>
    </location>
</feature>
<keyword evidence="5" id="KW-0059">Arsenical resistance</keyword>
<accession>A0ABZ1BS04</accession>
<feature type="transmembrane region" description="Helical" evidence="8">
    <location>
        <begin position="104"/>
        <end position="127"/>
    </location>
</feature>
<evidence type="ECO:0000256" key="7">
    <source>
        <dbReference type="ARBA" id="ARBA00023136"/>
    </source>
</evidence>
<comment type="subcellular location">
    <subcellularLocation>
        <location evidence="1">Cell membrane</location>
        <topology evidence="1">Multi-pass membrane protein</topology>
    </subcellularLocation>
</comment>
<dbReference type="RefSeq" id="WP_324669937.1">
    <property type="nucleotide sequence ID" value="NZ_CP141614.1"/>
</dbReference>
<feature type="transmembrane region" description="Helical" evidence="8">
    <location>
        <begin position="139"/>
        <end position="158"/>
    </location>
</feature>
<dbReference type="InterPro" id="IPR000802">
    <property type="entry name" value="Arsenical_pump_ArsB"/>
</dbReference>
<dbReference type="Proteomes" id="UP001333102">
    <property type="component" value="Chromosome"/>
</dbReference>
<feature type="transmembrane region" description="Helical" evidence="8">
    <location>
        <begin position="225"/>
        <end position="243"/>
    </location>
</feature>
<feature type="transmembrane region" description="Helical" evidence="8">
    <location>
        <begin position="425"/>
        <end position="446"/>
    </location>
</feature>
<feature type="transmembrane region" description="Helical" evidence="8">
    <location>
        <begin position="178"/>
        <end position="200"/>
    </location>
</feature>
<keyword evidence="10" id="KW-1185">Reference proteome</keyword>
<comment type="similarity">
    <text evidence="2">Belongs to the ArsB family.</text>
</comment>
<keyword evidence="3" id="KW-1003">Cell membrane</keyword>
<feature type="transmembrane region" description="Helical" evidence="8">
    <location>
        <begin position="62"/>
        <end position="84"/>
    </location>
</feature>
<dbReference type="PANTHER" id="PTHR43302">
    <property type="entry name" value="TRANSPORTER ARSB-RELATED"/>
    <property type="match status" value="1"/>
</dbReference>
<feature type="transmembrane region" description="Helical" evidence="8">
    <location>
        <begin position="249"/>
        <end position="266"/>
    </location>
</feature>
<keyword evidence="6 8" id="KW-1133">Transmembrane helix</keyword>
<feature type="transmembrane region" description="Helical" evidence="8">
    <location>
        <begin position="275"/>
        <end position="295"/>
    </location>
</feature>
<gene>
    <name evidence="9" type="ORF">VLY81_05020</name>
</gene>
<sequence>MLQSGSWLVGLLFAATVAGILWRPRGIHEAWVAGAGAALMLLLGAVHPGAAAPVLRETSPVLAFLAGVLVVAAVAERAGVFTWAALWTARLAGSSLRRLFVASYLLGSAVTILFSLDTTAVVLAPVVFRLVQQAGADPVPFAFLSVYVANVTSLLLPVSNLTNLLIQARYELPFWEFARVMALPALLAGAVNLGLLYAVFRRRLQGRLDTRALEVQVRALSRSPFLRWSLGISAVTILGFGVAGWVGVPLWPVAVAGGIASAVLALRRREVTPSFFVRGVAWAVIPFVMGLFVVIEGFRTSGAGRELVAAALTPAAAAETLSGHAASRPTDLWATLESLGRFVALTALGSNLVNNIPMTLLGMGALEADAAIDAGGEGALGGLAPYALLLGVNIGPLLTVVGSLATILSLTLLRQRGVEVGGWQYLRMGLLVMPPTLAAATLGLLLQLR</sequence>
<evidence type="ECO:0000313" key="9">
    <source>
        <dbReference type="EMBL" id="WRP15529.1"/>
    </source>
</evidence>
<protein>
    <submittedName>
        <fullName evidence="9">ArsB/NhaD family transporter</fullName>
    </submittedName>
</protein>
<evidence type="ECO:0000256" key="5">
    <source>
        <dbReference type="ARBA" id="ARBA00022849"/>
    </source>
</evidence>
<dbReference type="PANTHER" id="PTHR43302:SF5">
    <property type="entry name" value="TRANSPORTER ARSB-RELATED"/>
    <property type="match status" value="1"/>
</dbReference>